<evidence type="ECO:0000313" key="7">
    <source>
        <dbReference type="EMBL" id="OCL28524.1"/>
    </source>
</evidence>
<evidence type="ECO:0000256" key="3">
    <source>
        <dbReference type="PROSITE-ProRule" id="PRU00284"/>
    </source>
</evidence>
<dbReference type="InterPro" id="IPR004089">
    <property type="entry name" value="MCPsignal_dom"/>
</dbReference>
<dbReference type="GO" id="GO:0016020">
    <property type="term" value="C:membrane"/>
    <property type="evidence" value="ECO:0007669"/>
    <property type="project" value="InterPro"/>
</dbReference>
<evidence type="ECO:0000256" key="2">
    <source>
        <dbReference type="ARBA" id="ARBA00029447"/>
    </source>
</evidence>
<feature type="transmembrane region" description="Helical" evidence="4">
    <location>
        <begin position="232"/>
        <end position="251"/>
    </location>
</feature>
<keyword evidence="4" id="KW-0472">Membrane</keyword>
<comment type="similarity">
    <text evidence="2">Belongs to the methyl-accepting chemotaxis (MCP) protein family.</text>
</comment>
<keyword evidence="8" id="KW-1185">Reference proteome</keyword>
<dbReference type="PROSITE" id="PS50111">
    <property type="entry name" value="CHEMOTAXIS_TRANSDUC_2"/>
    <property type="match status" value="1"/>
</dbReference>
<dbReference type="SMART" id="SM00283">
    <property type="entry name" value="MA"/>
    <property type="match status" value="1"/>
</dbReference>
<evidence type="ECO:0000256" key="4">
    <source>
        <dbReference type="SAM" id="Phobius"/>
    </source>
</evidence>
<evidence type="ECO:0000259" key="5">
    <source>
        <dbReference type="PROSITE" id="PS50111"/>
    </source>
</evidence>
<protein>
    <recommendedName>
        <fullName evidence="9">Methyl-accepting chemotaxis protein</fullName>
    </recommendedName>
</protein>
<reference evidence="7 8" key="2">
    <citation type="submission" date="2016-08" db="EMBL/GenBank/DDBJ databases">
        <title>Orenia metallireducens sp. nov. strain Z6, a Novel Metal-reducing Firmicute from the Deep Subsurface.</title>
        <authorList>
            <person name="Maxim B.I."/>
            <person name="Kenneth K."/>
            <person name="Flynn T.M."/>
            <person name="Oloughlin E.J."/>
            <person name="Locke R.A."/>
            <person name="Weber J.R."/>
            <person name="Egan S.M."/>
            <person name="Mackie R.I."/>
            <person name="Cann I.K."/>
        </authorList>
    </citation>
    <scope>NUCLEOTIDE SEQUENCE [LARGE SCALE GENOMIC DNA]</scope>
    <source>
        <strain evidence="7 8">Z6</strain>
    </source>
</reference>
<keyword evidence="4" id="KW-0812">Transmembrane</keyword>
<dbReference type="Proteomes" id="UP000093514">
    <property type="component" value="Unassembled WGS sequence"/>
</dbReference>
<dbReference type="Pfam" id="PF00672">
    <property type="entry name" value="HAMP"/>
    <property type="match status" value="1"/>
</dbReference>
<sequence length="568" mass="62728">MPDKEVGAGNKGEFKKVKVVNKLRFGSIFNRILGILLAITLGVTLAVGSFSYFYFRDSLLETSKKQLMMISRSVASRVHKTIEDKLTTSNIRVDSLTPDMVFFMTMTDIQTEIQNSYLEVFQSLNLTGNIYLIDTEGRVLYHSNGENKINNYGEADFFKNNIATAKENNSIHNEDSNRPIMARISADGYFNREEEDIKYMGAYAKIGSYNWTLVVEAKEDAIIATARKVRNMIILFGIVFTILVTLIAIKISKNISNPIKSATAGMKRMAEGDFTTSLDIKRKDELGELATSFNLMAKKQATMINEVKSVINSLNSSSRDLSVNLENFTHDVDSTLDQVNRISASTEEVSTNSEEVASMAEETKNIVVEGNKAIKLVIEQMINIKKTVQESVEVISNLDKKSLQIGEIVQLITVISEQTNLLALNAAIEAARAGEAGRGFAVVADEIRDLASQSSKAADKIYGLIKETQDESDKAVEVIQKGTKEVESGEVVINRAGKAFEGIKEATNETALQMEQSNAATQDLAATAGEVVKVVYDLEDISRSISNISMELDSKSEKLEELISQFKV</sequence>
<feature type="domain" description="HAMP" evidence="6">
    <location>
        <begin position="253"/>
        <end position="305"/>
    </location>
</feature>
<dbReference type="PROSITE" id="PS50885">
    <property type="entry name" value="HAMP"/>
    <property type="match status" value="1"/>
</dbReference>
<keyword evidence="4" id="KW-1133">Transmembrane helix</keyword>
<name>A0A1C0AD15_9FIRM</name>
<dbReference type="InterPro" id="IPR004090">
    <property type="entry name" value="Chemotax_Me-accpt_rcpt"/>
</dbReference>
<proteinExistence type="inferred from homology"/>
<dbReference type="Gene3D" id="1.10.287.950">
    <property type="entry name" value="Methyl-accepting chemotaxis protein"/>
    <property type="match status" value="1"/>
</dbReference>
<evidence type="ECO:0008006" key="9">
    <source>
        <dbReference type="Google" id="ProtNLM"/>
    </source>
</evidence>
<reference evidence="8" key="1">
    <citation type="submission" date="2016-07" db="EMBL/GenBank/DDBJ databases">
        <authorList>
            <person name="Florea S."/>
            <person name="Webb J.S."/>
            <person name="Jaromczyk J."/>
            <person name="Schardl C.L."/>
        </authorList>
    </citation>
    <scope>NUCLEOTIDE SEQUENCE [LARGE SCALE GENOMIC DNA]</scope>
    <source>
        <strain evidence="8">Z6</strain>
    </source>
</reference>
<dbReference type="AlphaFoldDB" id="A0A1C0AD15"/>
<dbReference type="Pfam" id="PF00015">
    <property type="entry name" value="MCPsignal"/>
    <property type="match status" value="1"/>
</dbReference>
<organism evidence="7 8">
    <name type="scientific">Orenia metallireducens</name>
    <dbReference type="NCBI Taxonomy" id="1413210"/>
    <lineage>
        <taxon>Bacteria</taxon>
        <taxon>Bacillati</taxon>
        <taxon>Bacillota</taxon>
        <taxon>Clostridia</taxon>
        <taxon>Halanaerobiales</taxon>
        <taxon>Halobacteroidaceae</taxon>
        <taxon>Orenia</taxon>
    </lineage>
</organism>
<accession>A0A1C0AD15</accession>
<evidence type="ECO:0000256" key="1">
    <source>
        <dbReference type="ARBA" id="ARBA00023224"/>
    </source>
</evidence>
<dbReference type="SUPFAM" id="SSF58104">
    <property type="entry name" value="Methyl-accepting chemotaxis protein (MCP) signaling domain"/>
    <property type="match status" value="1"/>
</dbReference>
<gene>
    <name evidence="7" type="ORF">U472_01170</name>
</gene>
<dbReference type="EMBL" id="LWDV01000005">
    <property type="protein sequence ID" value="OCL28524.1"/>
    <property type="molecule type" value="Genomic_DNA"/>
</dbReference>
<keyword evidence="1 3" id="KW-0807">Transducer</keyword>
<feature type="transmembrane region" description="Helical" evidence="4">
    <location>
        <begin position="32"/>
        <end position="55"/>
    </location>
</feature>
<dbReference type="SMART" id="SM00304">
    <property type="entry name" value="HAMP"/>
    <property type="match status" value="1"/>
</dbReference>
<dbReference type="InterPro" id="IPR003660">
    <property type="entry name" value="HAMP_dom"/>
</dbReference>
<dbReference type="CDD" id="cd11386">
    <property type="entry name" value="MCP_signal"/>
    <property type="match status" value="1"/>
</dbReference>
<dbReference type="Gene3D" id="3.30.450.20">
    <property type="entry name" value="PAS domain"/>
    <property type="match status" value="1"/>
</dbReference>
<dbReference type="GO" id="GO:0004888">
    <property type="term" value="F:transmembrane signaling receptor activity"/>
    <property type="evidence" value="ECO:0007669"/>
    <property type="project" value="InterPro"/>
</dbReference>
<dbReference type="CDD" id="cd06225">
    <property type="entry name" value="HAMP"/>
    <property type="match status" value="1"/>
</dbReference>
<dbReference type="PANTHER" id="PTHR32089">
    <property type="entry name" value="METHYL-ACCEPTING CHEMOTAXIS PROTEIN MCPB"/>
    <property type="match status" value="1"/>
</dbReference>
<comment type="caution">
    <text evidence="7">The sequence shown here is derived from an EMBL/GenBank/DDBJ whole genome shotgun (WGS) entry which is preliminary data.</text>
</comment>
<evidence type="ECO:0000313" key="8">
    <source>
        <dbReference type="Proteomes" id="UP000093514"/>
    </source>
</evidence>
<evidence type="ECO:0000259" key="6">
    <source>
        <dbReference type="PROSITE" id="PS50885"/>
    </source>
</evidence>
<dbReference type="RefSeq" id="WP_068714674.1">
    <property type="nucleotide sequence ID" value="NZ_LWDV01000005.1"/>
</dbReference>
<feature type="domain" description="Methyl-accepting transducer" evidence="5">
    <location>
        <begin position="303"/>
        <end position="539"/>
    </location>
</feature>
<dbReference type="OrthoDB" id="9814363at2"/>
<dbReference type="GO" id="GO:0006935">
    <property type="term" value="P:chemotaxis"/>
    <property type="evidence" value="ECO:0007669"/>
    <property type="project" value="InterPro"/>
</dbReference>
<dbReference type="PANTHER" id="PTHR32089:SF112">
    <property type="entry name" value="LYSOZYME-LIKE PROTEIN-RELATED"/>
    <property type="match status" value="1"/>
</dbReference>
<dbReference type="PRINTS" id="PR00260">
    <property type="entry name" value="CHEMTRNSDUCR"/>
</dbReference>
<dbReference type="GO" id="GO:0007165">
    <property type="term" value="P:signal transduction"/>
    <property type="evidence" value="ECO:0007669"/>
    <property type="project" value="UniProtKB-KW"/>
</dbReference>